<feature type="active site" description="Proton donor/acceptor" evidence="7">
    <location>
        <position position="94"/>
    </location>
</feature>
<evidence type="ECO:0000256" key="6">
    <source>
        <dbReference type="ARBA" id="ARBA00023316"/>
    </source>
</evidence>
<dbReference type="Pfam" id="PF01177">
    <property type="entry name" value="Asp_Glu_race"/>
    <property type="match status" value="1"/>
</dbReference>
<evidence type="ECO:0000256" key="3">
    <source>
        <dbReference type="ARBA" id="ARBA00022960"/>
    </source>
</evidence>
<dbReference type="RefSeq" id="WP_341425134.1">
    <property type="nucleotide sequence ID" value="NZ_JBBUTG010000004.1"/>
</dbReference>
<dbReference type="NCBIfam" id="TIGR00067">
    <property type="entry name" value="glut_race"/>
    <property type="match status" value="1"/>
</dbReference>
<dbReference type="InterPro" id="IPR033134">
    <property type="entry name" value="Asp/Glu_racemase_AS_2"/>
</dbReference>
<evidence type="ECO:0000313" key="8">
    <source>
        <dbReference type="EMBL" id="MEK8030760.1"/>
    </source>
</evidence>
<evidence type="ECO:0000313" key="9">
    <source>
        <dbReference type="Proteomes" id="UP001371218"/>
    </source>
</evidence>
<name>A0ABU9BLC0_9BURK</name>
<sequence>MSPNIATPIMSVNTAQPHAAQAHSPLIGVFDSGVGGLSVLRALHQQMPMAPLWYVADSGHAPYGDRDPQHVVDRSHRVSDHLVEQGARMIVVACNTATARAVDALRSRHPGIALVGVEPGVKPAAAASQRRCIAVMATPSTLASPRYADLVARHAPDCVVHPVPCSGLAAAIERGEAGRAEVDRLLDQYCKPLPALGVDTVVLGCTHYPFVADRIALRLGPDIQLLDTADAVARRALDLVTMMPIRTSAEASYPPTSNQRITLQTTGEAALLRRMTAVGLGQQLPVEQISI</sequence>
<feature type="active site" description="Proton donor/acceptor" evidence="7">
    <location>
        <position position="205"/>
    </location>
</feature>
<evidence type="ECO:0000256" key="2">
    <source>
        <dbReference type="ARBA" id="ARBA00013090"/>
    </source>
</evidence>
<comment type="caution">
    <text evidence="8">The sequence shown here is derived from an EMBL/GenBank/DDBJ whole genome shotgun (WGS) entry which is preliminary data.</text>
</comment>
<evidence type="ECO:0000256" key="7">
    <source>
        <dbReference type="HAMAP-Rule" id="MF_00258"/>
    </source>
</evidence>
<dbReference type="GO" id="GO:0008881">
    <property type="term" value="F:glutamate racemase activity"/>
    <property type="evidence" value="ECO:0007669"/>
    <property type="project" value="UniProtKB-EC"/>
</dbReference>
<dbReference type="PANTHER" id="PTHR21198">
    <property type="entry name" value="GLUTAMATE RACEMASE"/>
    <property type="match status" value="1"/>
</dbReference>
<feature type="binding site" evidence="7">
    <location>
        <begin position="206"/>
        <end position="207"/>
    </location>
    <ligand>
        <name>substrate</name>
    </ligand>
</feature>
<evidence type="ECO:0000256" key="1">
    <source>
        <dbReference type="ARBA" id="ARBA00001602"/>
    </source>
</evidence>
<keyword evidence="6 7" id="KW-0961">Cell wall biogenesis/degradation</keyword>
<keyword evidence="4 7" id="KW-0573">Peptidoglycan synthesis</keyword>
<dbReference type="Gene3D" id="3.40.50.1860">
    <property type="match status" value="2"/>
</dbReference>
<dbReference type="PROSITE" id="PS00924">
    <property type="entry name" value="ASP_GLU_RACEMASE_2"/>
    <property type="match status" value="1"/>
</dbReference>
<dbReference type="PROSITE" id="PS00923">
    <property type="entry name" value="ASP_GLU_RACEMASE_1"/>
    <property type="match status" value="1"/>
</dbReference>
<evidence type="ECO:0000256" key="5">
    <source>
        <dbReference type="ARBA" id="ARBA00023235"/>
    </source>
</evidence>
<dbReference type="PANTHER" id="PTHR21198:SF2">
    <property type="entry name" value="GLUTAMATE RACEMASE"/>
    <property type="match status" value="1"/>
</dbReference>
<feature type="binding site" evidence="7">
    <location>
        <begin position="63"/>
        <end position="64"/>
    </location>
    <ligand>
        <name>substrate</name>
    </ligand>
</feature>
<keyword evidence="3 7" id="KW-0133">Cell shape</keyword>
<protein>
    <recommendedName>
        <fullName evidence="2 7">Glutamate racemase</fullName>
        <ecNumber evidence="2 7">5.1.1.3</ecNumber>
    </recommendedName>
</protein>
<accession>A0ABU9BLC0</accession>
<dbReference type="InterPro" id="IPR015942">
    <property type="entry name" value="Asp/Glu/hydantoin_racemase"/>
</dbReference>
<reference evidence="8 9" key="1">
    <citation type="submission" date="2024-04" db="EMBL/GenBank/DDBJ databases">
        <title>Novel species of the genus Ideonella isolated from streams.</title>
        <authorList>
            <person name="Lu H."/>
        </authorList>
    </citation>
    <scope>NUCLEOTIDE SEQUENCE [LARGE SCALE GENOMIC DNA]</scope>
    <source>
        <strain evidence="8 9">DXS29W</strain>
    </source>
</reference>
<dbReference type="SUPFAM" id="SSF53681">
    <property type="entry name" value="Aspartate/glutamate racemase"/>
    <property type="match status" value="2"/>
</dbReference>
<dbReference type="InterPro" id="IPR018187">
    <property type="entry name" value="Asp/Glu_racemase_AS_1"/>
</dbReference>
<keyword evidence="5 7" id="KW-0413">Isomerase</keyword>
<organism evidence="8 9">
    <name type="scientific">Ideonella lacteola</name>
    <dbReference type="NCBI Taxonomy" id="2984193"/>
    <lineage>
        <taxon>Bacteria</taxon>
        <taxon>Pseudomonadati</taxon>
        <taxon>Pseudomonadota</taxon>
        <taxon>Betaproteobacteria</taxon>
        <taxon>Burkholderiales</taxon>
        <taxon>Sphaerotilaceae</taxon>
        <taxon>Ideonella</taxon>
    </lineage>
</organism>
<comment type="similarity">
    <text evidence="7">Belongs to the aspartate/glutamate racemases family.</text>
</comment>
<evidence type="ECO:0000256" key="4">
    <source>
        <dbReference type="ARBA" id="ARBA00022984"/>
    </source>
</evidence>
<proteinExistence type="inferred from homology"/>
<dbReference type="HAMAP" id="MF_00258">
    <property type="entry name" value="Glu_racemase"/>
    <property type="match status" value="1"/>
</dbReference>
<feature type="binding site" evidence="7">
    <location>
        <begin position="31"/>
        <end position="32"/>
    </location>
    <ligand>
        <name>substrate</name>
    </ligand>
</feature>
<dbReference type="EMBL" id="JBBUTG010000004">
    <property type="protein sequence ID" value="MEK8030760.1"/>
    <property type="molecule type" value="Genomic_DNA"/>
</dbReference>
<gene>
    <name evidence="7 8" type="primary">murI</name>
    <name evidence="8" type="ORF">AACH06_08020</name>
</gene>
<feature type="binding site" evidence="7">
    <location>
        <begin position="95"/>
        <end position="96"/>
    </location>
    <ligand>
        <name>substrate</name>
    </ligand>
</feature>
<dbReference type="EC" id="5.1.1.3" evidence="2 7"/>
<comment type="function">
    <text evidence="7">Provides the (R)-glutamate required for cell wall biosynthesis.</text>
</comment>
<dbReference type="InterPro" id="IPR001920">
    <property type="entry name" value="Asp/Glu_race"/>
</dbReference>
<keyword evidence="9" id="KW-1185">Reference proteome</keyword>
<comment type="pathway">
    <text evidence="7">Cell wall biogenesis; peptidoglycan biosynthesis.</text>
</comment>
<dbReference type="InterPro" id="IPR004391">
    <property type="entry name" value="Glu_race"/>
</dbReference>
<comment type="catalytic activity">
    <reaction evidence="1 7">
        <text>L-glutamate = D-glutamate</text>
        <dbReference type="Rhea" id="RHEA:12813"/>
        <dbReference type="ChEBI" id="CHEBI:29985"/>
        <dbReference type="ChEBI" id="CHEBI:29986"/>
        <dbReference type="EC" id="5.1.1.3"/>
    </reaction>
</comment>
<dbReference type="Proteomes" id="UP001371218">
    <property type="component" value="Unassembled WGS sequence"/>
</dbReference>